<dbReference type="AlphaFoldDB" id="X0X115"/>
<name>X0X115_9ZZZZ</name>
<reference evidence="1" key="1">
    <citation type="journal article" date="2014" name="Front. Microbiol.">
        <title>High frequency of phylogenetically diverse reductive dehalogenase-homologous genes in deep subseafloor sedimentary metagenomes.</title>
        <authorList>
            <person name="Kawai M."/>
            <person name="Futagami T."/>
            <person name="Toyoda A."/>
            <person name="Takaki Y."/>
            <person name="Nishi S."/>
            <person name="Hori S."/>
            <person name="Arai W."/>
            <person name="Tsubouchi T."/>
            <person name="Morono Y."/>
            <person name="Uchiyama I."/>
            <person name="Ito T."/>
            <person name="Fujiyama A."/>
            <person name="Inagaki F."/>
            <person name="Takami H."/>
        </authorList>
    </citation>
    <scope>NUCLEOTIDE SEQUENCE</scope>
    <source>
        <strain evidence="1">Expedition CK06-06</strain>
    </source>
</reference>
<protein>
    <submittedName>
        <fullName evidence="1">Uncharacterized protein</fullName>
    </submittedName>
</protein>
<gene>
    <name evidence="1" type="ORF">S01H1_69025</name>
</gene>
<dbReference type="EMBL" id="BARS01045800">
    <property type="protein sequence ID" value="GAG36700.1"/>
    <property type="molecule type" value="Genomic_DNA"/>
</dbReference>
<accession>X0X115</accession>
<feature type="non-terminal residue" evidence="1">
    <location>
        <position position="58"/>
    </location>
</feature>
<comment type="caution">
    <text evidence="1">The sequence shown here is derived from an EMBL/GenBank/DDBJ whole genome shotgun (WGS) entry which is preliminary data.</text>
</comment>
<proteinExistence type="predicted"/>
<organism evidence="1">
    <name type="scientific">marine sediment metagenome</name>
    <dbReference type="NCBI Taxonomy" id="412755"/>
    <lineage>
        <taxon>unclassified sequences</taxon>
        <taxon>metagenomes</taxon>
        <taxon>ecological metagenomes</taxon>
    </lineage>
</organism>
<evidence type="ECO:0000313" key="1">
    <source>
        <dbReference type="EMBL" id="GAG36700.1"/>
    </source>
</evidence>
<sequence length="58" mass="6516">MGVISIQDGKVSPEFAGLLGKILPTMKKHAGIQISNTQSMCDYSQRYMSAFHKCEKYF</sequence>